<protein>
    <submittedName>
        <fullName evidence="2">Uncharacterized protein</fullName>
    </submittedName>
</protein>
<gene>
    <name evidence="2" type="ORF">HaLaN_01382</name>
</gene>
<proteinExistence type="predicted"/>
<accession>A0A699Y956</accession>
<dbReference type="EMBL" id="BLLF01000052">
    <property type="protein sequence ID" value="GFH06710.1"/>
    <property type="molecule type" value="Genomic_DNA"/>
</dbReference>
<dbReference type="AlphaFoldDB" id="A0A699Y956"/>
<organism evidence="2 3">
    <name type="scientific">Haematococcus lacustris</name>
    <name type="common">Green alga</name>
    <name type="synonym">Haematococcus pluvialis</name>
    <dbReference type="NCBI Taxonomy" id="44745"/>
    <lineage>
        <taxon>Eukaryota</taxon>
        <taxon>Viridiplantae</taxon>
        <taxon>Chlorophyta</taxon>
        <taxon>core chlorophytes</taxon>
        <taxon>Chlorophyceae</taxon>
        <taxon>CS clade</taxon>
        <taxon>Chlamydomonadales</taxon>
        <taxon>Haematococcaceae</taxon>
        <taxon>Haematococcus</taxon>
    </lineage>
</organism>
<evidence type="ECO:0000313" key="3">
    <source>
        <dbReference type="Proteomes" id="UP000485058"/>
    </source>
</evidence>
<evidence type="ECO:0000313" key="2">
    <source>
        <dbReference type="EMBL" id="GFH06710.1"/>
    </source>
</evidence>
<comment type="caution">
    <text evidence="2">The sequence shown here is derived from an EMBL/GenBank/DDBJ whole genome shotgun (WGS) entry which is preliminary data.</text>
</comment>
<reference evidence="2 3" key="1">
    <citation type="submission" date="2020-02" db="EMBL/GenBank/DDBJ databases">
        <title>Draft genome sequence of Haematococcus lacustris strain NIES-144.</title>
        <authorList>
            <person name="Morimoto D."/>
            <person name="Nakagawa S."/>
            <person name="Yoshida T."/>
            <person name="Sawayama S."/>
        </authorList>
    </citation>
    <scope>NUCLEOTIDE SEQUENCE [LARGE SCALE GENOMIC DNA]</scope>
    <source>
        <strain evidence="2 3">NIES-144</strain>
    </source>
</reference>
<dbReference type="Proteomes" id="UP000485058">
    <property type="component" value="Unassembled WGS sequence"/>
</dbReference>
<feature type="region of interest" description="Disordered" evidence="1">
    <location>
        <begin position="26"/>
        <end position="47"/>
    </location>
</feature>
<name>A0A699Y956_HAELA</name>
<evidence type="ECO:0000256" key="1">
    <source>
        <dbReference type="SAM" id="MobiDB-lite"/>
    </source>
</evidence>
<sequence length="89" mass="9416">MHASWGRTPAATAAHAWQVKEAPCQQRLNLGPPPAPAPAARRGQDESWPTAAGVMHVRGACPPGALDPPGYMCHVVVVMRCHATTKCPE</sequence>
<keyword evidence="3" id="KW-1185">Reference proteome</keyword>